<feature type="region of interest" description="Disordered" evidence="1">
    <location>
        <begin position="125"/>
        <end position="149"/>
    </location>
</feature>
<keyword evidence="3" id="KW-1185">Reference proteome</keyword>
<evidence type="ECO:0000313" key="3">
    <source>
        <dbReference type="Proteomes" id="UP001234581"/>
    </source>
</evidence>
<comment type="caution">
    <text evidence="2">The sequence shown here is derived from an EMBL/GenBank/DDBJ whole genome shotgun (WGS) entry which is preliminary data.</text>
</comment>
<organism evidence="2 3">
    <name type="scientific">Lichtheimia ornata</name>
    <dbReference type="NCBI Taxonomy" id="688661"/>
    <lineage>
        <taxon>Eukaryota</taxon>
        <taxon>Fungi</taxon>
        <taxon>Fungi incertae sedis</taxon>
        <taxon>Mucoromycota</taxon>
        <taxon>Mucoromycotina</taxon>
        <taxon>Mucoromycetes</taxon>
        <taxon>Mucorales</taxon>
        <taxon>Lichtheimiaceae</taxon>
        <taxon>Lichtheimia</taxon>
    </lineage>
</organism>
<dbReference type="RefSeq" id="XP_058344747.1">
    <property type="nucleotide sequence ID" value="XM_058484486.1"/>
</dbReference>
<dbReference type="AlphaFoldDB" id="A0AAD7V6I4"/>
<evidence type="ECO:0000313" key="2">
    <source>
        <dbReference type="EMBL" id="KAJ8659834.1"/>
    </source>
</evidence>
<feature type="compositionally biased region" description="Polar residues" evidence="1">
    <location>
        <begin position="125"/>
        <end position="138"/>
    </location>
</feature>
<sequence length="149" mass="16656">MVRQQSRTLLVESDDDIDVDFASKVWVEDRKTRSNTNDEEIFQVLISPGPFKETSAWIKKGASGCEDLAQAHQQSLQIPGIWSNVTNHVFADGIGQATTLALLLFSVPMYQEPLNLDEDHLGSKQQVASTGNAMSNDTRYLERASHEDY</sequence>
<accession>A0AAD7V6I4</accession>
<dbReference type="GeneID" id="83211840"/>
<protein>
    <submittedName>
        <fullName evidence="2">Uncharacterized protein</fullName>
    </submittedName>
</protein>
<dbReference type="Proteomes" id="UP001234581">
    <property type="component" value="Unassembled WGS sequence"/>
</dbReference>
<feature type="compositionally biased region" description="Basic and acidic residues" evidence="1">
    <location>
        <begin position="139"/>
        <end position="149"/>
    </location>
</feature>
<evidence type="ECO:0000256" key="1">
    <source>
        <dbReference type="SAM" id="MobiDB-lite"/>
    </source>
</evidence>
<gene>
    <name evidence="2" type="ORF">O0I10_004427</name>
</gene>
<dbReference type="EMBL" id="JARTCD010000016">
    <property type="protein sequence ID" value="KAJ8659834.1"/>
    <property type="molecule type" value="Genomic_DNA"/>
</dbReference>
<name>A0AAD7V6I4_9FUNG</name>
<proteinExistence type="predicted"/>
<reference evidence="2 3" key="1">
    <citation type="submission" date="2023-03" db="EMBL/GenBank/DDBJ databases">
        <title>Genome sequence of Lichtheimia ornata CBS 291.66.</title>
        <authorList>
            <person name="Mohabir J.T."/>
            <person name="Shea T.P."/>
            <person name="Kurbessoian T."/>
            <person name="Berby B."/>
            <person name="Fontaine J."/>
            <person name="Livny J."/>
            <person name="Gnirke A."/>
            <person name="Stajich J.E."/>
            <person name="Cuomo C.A."/>
        </authorList>
    </citation>
    <scope>NUCLEOTIDE SEQUENCE [LARGE SCALE GENOMIC DNA]</scope>
    <source>
        <strain evidence="2">CBS 291.66</strain>
    </source>
</reference>